<accession>A0A6C0AI61</accession>
<evidence type="ECO:0000313" key="5">
    <source>
        <dbReference type="EMBL" id="QHS79150.1"/>
    </source>
</evidence>
<dbReference type="InterPro" id="IPR003653">
    <property type="entry name" value="Peptidase_C48_C"/>
</dbReference>
<evidence type="ECO:0000259" key="4">
    <source>
        <dbReference type="PROSITE" id="PS50600"/>
    </source>
</evidence>
<keyword evidence="3" id="KW-0472">Membrane</keyword>
<keyword evidence="2" id="KW-0378">Hydrolase</keyword>
<organism evidence="5">
    <name type="scientific">viral metagenome</name>
    <dbReference type="NCBI Taxonomy" id="1070528"/>
    <lineage>
        <taxon>unclassified sequences</taxon>
        <taxon>metagenomes</taxon>
        <taxon>organismal metagenomes</taxon>
    </lineage>
</organism>
<dbReference type="Pfam" id="PF02902">
    <property type="entry name" value="Peptidase_C48"/>
    <property type="match status" value="1"/>
</dbReference>
<keyword evidence="1" id="KW-0645">Protease</keyword>
<dbReference type="EMBL" id="MN740626">
    <property type="protein sequence ID" value="QHS79150.1"/>
    <property type="molecule type" value="Genomic_DNA"/>
</dbReference>
<feature type="domain" description="Ubiquitin-like protease family profile" evidence="4">
    <location>
        <begin position="69"/>
        <end position="235"/>
    </location>
</feature>
<dbReference type="AlphaFoldDB" id="A0A6C0AI61"/>
<evidence type="ECO:0000256" key="2">
    <source>
        <dbReference type="ARBA" id="ARBA00022801"/>
    </source>
</evidence>
<dbReference type="PROSITE" id="PS50600">
    <property type="entry name" value="ULP_PROTEASE"/>
    <property type="match status" value="1"/>
</dbReference>
<dbReference type="Gene3D" id="3.40.395.10">
    <property type="entry name" value="Adenoviral Proteinase, Chain A"/>
    <property type="match status" value="1"/>
</dbReference>
<keyword evidence="3" id="KW-0812">Transmembrane</keyword>
<feature type="transmembrane region" description="Helical" evidence="3">
    <location>
        <begin position="225"/>
        <end position="244"/>
    </location>
</feature>
<sequence length="264" mass="31529">MKEPIPEVCAPSKFKRTFTCYSKKELRSFKREYNRTHHQKITQKKTVRIWKELMDVLNCQKESCIAKRLNITTKRFAPKHPSEWDKNPTEWLSSNEITDVLRQYERAYPEFKYIGPSPADFYFRENGTCVWEELCRFNVHNMAQEKTKVGIIFNLDTHEGGGTHWVAVFMDLVKKIMYYFDSTGVEMKEEPHIYKFYEKVKGQDPEYRLLENHPVEHQFGNTECGIYVLFFTILMIRTGNFALFKNKQVFSDKAMVRLRKKLFN</sequence>
<dbReference type="GO" id="GO:0006508">
    <property type="term" value="P:proteolysis"/>
    <property type="evidence" value="ECO:0007669"/>
    <property type="project" value="UniProtKB-KW"/>
</dbReference>
<dbReference type="GO" id="GO:0008234">
    <property type="term" value="F:cysteine-type peptidase activity"/>
    <property type="evidence" value="ECO:0007669"/>
    <property type="project" value="InterPro"/>
</dbReference>
<dbReference type="InterPro" id="IPR038765">
    <property type="entry name" value="Papain-like_cys_pep_sf"/>
</dbReference>
<evidence type="ECO:0000256" key="1">
    <source>
        <dbReference type="ARBA" id="ARBA00022670"/>
    </source>
</evidence>
<keyword evidence="3" id="KW-1133">Transmembrane helix</keyword>
<proteinExistence type="predicted"/>
<reference evidence="5" key="1">
    <citation type="journal article" date="2020" name="Nature">
        <title>Giant virus diversity and host interactions through global metagenomics.</title>
        <authorList>
            <person name="Schulz F."/>
            <person name="Roux S."/>
            <person name="Paez-Espino D."/>
            <person name="Jungbluth S."/>
            <person name="Walsh D.A."/>
            <person name="Denef V.J."/>
            <person name="McMahon K.D."/>
            <person name="Konstantinidis K.T."/>
            <person name="Eloe-Fadrosh E.A."/>
            <person name="Kyrpides N.C."/>
            <person name="Woyke T."/>
        </authorList>
    </citation>
    <scope>NUCLEOTIDE SEQUENCE</scope>
    <source>
        <strain evidence="5">GVMAG-S-1035118-87</strain>
    </source>
</reference>
<name>A0A6C0AI61_9ZZZZ</name>
<protein>
    <recommendedName>
        <fullName evidence="4">Ubiquitin-like protease family profile domain-containing protein</fullName>
    </recommendedName>
</protein>
<evidence type="ECO:0000256" key="3">
    <source>
        <dbReference type="SAM" id="Phobius"/>
    </source>
</evidence>
<dbReference type="SUPFAM" id="SSF54001">
    <property type="entry name" value="Cysteine proteinases"/>
    <property type="match status" value="1"/>
</dbReference>